<gene>
    <name evidence="7" type="ORF">JF625_24370</name>
</gene>
<feature type="chain" id="PRO_5037785477" evidence="5">
    <location>
        <begin position="20"/>
        <end position="131"/>
    </location>
</feature>
<dbReference type="GO" id="GO:0009279">
    <property type="term" value="C:cell outer membrane"/>
    <property type="evidence" value="ECO:0007669"/>
    <property type="project" value="UniProtKB-SubCell"/>
</dbReference>
<dbReference type="PROSITE" id="PS51257">
    <property type="entry name" value="PROKAR_LIPOPROTEIN"/>
    <property type="match status" value="1"/>
</dbReference>
<dbReference type="PANTHER" id="PTHR30329">
    <property type="entry name" value="STATOR ELEMENT OF FLAGELLAR MOTOR COMPLEX"/>
    <property type="match status" value="1"/>
</dbReference>
<dbReference type="PRINTS" id="PR01021">
    <property type="entry name" value="OMPADOMAIN"/>
</dbReference>
<keyword evidence="2 4" id="KW-0472">Membrane</keyword>
<name>A0A952FU28_9PROT</name>
<dbReference type="Proteomes" id="UP000700706">
    <property type="component" value="Unassembled WGS sequence"/>
</dbReference>
<sequence length="131" mass="13599">MPIASRRALLVLIPVLAIAACAPKAGGPYDIFFDDESATLTPKARSLIAEAAKEAKNWGAKSINVDGFAGKDGARDAHEALSVKRAEAVAAELVANGVSPDLIHRVEGHGDAGAIAGVTVGERRVEIRIAY</sequence>
<feature type="domain" description="OmpA-like" evidence="6">
    <location>
        <begin position="20"/>
        <end position="131"/>
    </location>
</feature>
<evidence type="ECO:0000256" key="4">
    <source>
        <dbReference type="PROSITE-ProRule" id="PRU00473"/>
    </source>
</evidence>
<keyword evidence="3" id="KW-0998">Cell outer membrane</keyword>
<dbReference type="EMBL" id="JAEKLZ010000383">
    <property type="protein sequence ID" value="MBW8728266.1"/>
    <property type="molecule type" value="Genomic_DNA"/>
</dbReference>
<evidence type="ECO:0000256" key="1">
    <source>
        <dbReference type="ARBA" id="ARBA00004442"/>
    </source>
</evidence>
<dbReference type="PANTHER" id="PTHR30329:SF21">
    <property type="entry name" value="LIPOPROTEIN YIAD-RELATED"/>
    <property type="match status" value="1"/>
</dbReference>
<evidence type="ECO:0000313" key="7">
    <source>
        <dbReference type="EMBL" id="MBW8728266.1"/>
    </source>
</evidence>
<dbReference type="PROSITE" id="PS51123">
    <property type="entry name" value="OMPA_2"/>
    <property type="match status" value="1"/>
</dbReference>
<comment type="subcellular location">
    <subcellularLocation>
        <location evidence="1">Cell outer membrane</location>
    </subcellularLocation>
</comment>
<dbReference type="Gene3D" id="3.30.1330.60">
    <property type="entry name" value="OmpA-like domain"/>
    <property type="match status" value="1"/>
</dbReference>
<dbReference type="InterPro" id="IPR006664">
    <property type="entry name" value="OMP_bac"/>
</dbReference>
<dbReference type="AlphaFoldDB" id="A0A952FU28"/>
<evidence type="ECO:0000256" key="5">
    <source>
        <dbReference type="SAM" id="SignalP"/>
    </source>
</evidence>
<dbReference type="InterPro" id="IPR050330">
    <property type="entry name" value="Bact_OuterMem_StrucFunc"/>
</dbReference>
<evidence type="ECO:0000259" key="6">
    <source>
        <dbReference type="PROSITE" id="PS51123"/>
    </source>
</evidence>
<dbReference type="Pfam" id="PF00691">
    <property type="entry name" value="OmpA"/>
    <property type="match status" value="1"/>
</dbReference>
<feature type="signal peptide" evidence="5">
    <location>
        <begin position="1"/>
        <end position="19"/>
    </location>
</feature>
<accession>A0A952FU28</accession>
<organism evidence="7 8">
    <name type="scientific">Inquilinus limosus</name>
    <dbReference type="NCBI Taxonomy" id="171674"/>
    <lineage>
        <taxon>Bacteria</taxon>
        <taxon>Pseudomonadati</taxon>
        <taxon>Pseudomonadota</taxon>
        <taxon>Alphaproteobacteria</taxon>
        <taxon>Rhodospirillales</taxon>
        <taxon>Rhodospirillaceae</taxon>
        <taxon>Inquilinus</taxon>
    </lineage>
</organism>
<dbReference type="SUPFAM" id="SSF103088">
    <property type="entry name" value="OmpA-like"/>
    <property type="match status" value="1"/>
</dbReference>
<keyword evidence="5" id="KW-0732">Signal</keyword>
<evidence type="ECO:0000313" key="8">
    <source>
        <dbReference type="Proteomes" id="UP000700706"/>
    </source>
</evidence>
<dbReference type="InterPro" id="IPR036737">
    <property type="entry name" value="OmpA-like_sf"/>
</dbReference>
<protein>
    <submittedName>
        <fullName evidence="7">OmpA family protein</fullName>
    </submittedName>
</protein>
<dbReference type="InterPro" id="IPR006665">
    <property type="entry name" value="OmpA-like"/>
</dbReference>
<evidence type="ECO:0000256" key="3">
    <source>
        <dbReference type="ARBA" id="ARBA00023237"/>
    </source>
</evidence>
<evidence type="ECO:0000256" key="2">
    <source>
        <dbReference type="ARBA" id="ARBA00023136"/>
    </source>
</evidence>
<reference evidence="7" key="1">
    <citation type="submission" date="2020-06" db="EMBL/GenBank/DDBJ databases">
        <title>Stable isotope informed genome-resolved metagenomics uncovers potential trophic interactions in rhizosphere soil.</title>
        <authorList>
            <person name="Starr E.P."/>
            <person name="Shi S."/>
            <person name="Blazewicz S.J."/>
            <person name="Koch B.J."/>
            <person name="Probst A.J."/>
            <person name="Hungate B.A."/>
            <person name="Pett-Ridge J."/>
            <person name="Firestone M.K."/>
            <person name="Banfield J.F."/>
        </authorList>
    </citation>
    <scope>NUCLEOTIDE SEQUENCE</scope>
    <source>
        <strain evidence="7">YM_69_17</strain>
    </source>
</reference>
<comment type="caution">
    <text evidence="7">The sequence shown here is derived from an EMBL/GenBank/DDBJ whole genome shotgun (WGS) entry which is preliminary data.</text>
</comment>
<proteinExistence type="predicted"/>